<dbReference type="EMBL" id="CAJZBQ010000015">
    <property type="protein sequence ID" value="CAG9316422.1"/>
    <property type="molecule type" value="Genomic_DNA"/>
</dbReference>
<evidence type="ECO:0000256" key="1">
    <source>
        <dbReference type="SAM" id="Phobius"/>
    </source>
</evidence>
<evidence type="ECO:0000313" key="3">
    <source>
        <dbReference type="EMBL" id="CAG9316422.1"/>
    </source>
</evidence>
<dbReference type="SUPFAM" id="SSF52833">
    <property type="entry name" value="Thioredoxin-like"/>
    <property type="match status" value="1"/>
</dbReference>
<dbReference type="GO" id="GO:0034976">
    <property type="term" value="P:response to endoplasmic reticulum stress"/>
    <property type="evidence" value="ECO:0007669"/>
    <property type="project" value="TreeGrafter"/>
</dbReference>
<keyword evidence="4" id="KW-1185">Reference proteome</keyword>
<evidence type="ECO:0000313" key="4">
    <source>
        <dbReference type="Proteomes" id="UP001162131"/>
    </source>
</evidence>
<keyword evidence="1" id="KW-0472">Membrane</keyword>
<feature type="transmembrane region" description="Helical" evidence="1">
    <location>
        <begin position="177"/>
        <end position="198"/>
    </location>
</feature>
<proteinExistence type="predicted"/>
<protein>
    <recommendedName>
        <fullName evidence="2">Thioredoxin domain-containing protein</fullName>
    </recommendedName>
</protein>
<dbReference type="AlphaFoldDB" id="A0AAU9ITI6"/>
<dbReference type="InterPro" id="IPR013766">
    <property type="entry name" value="Thioredoxin_domain"/>
</dbReference>
<dbReference type="PANTHER" id="PTHR45815:SF3">
    <property type="entry name" value="PROTEIN DISULFIDE-ISOMERASE A6"/>
    <property type="match status" value="1"/>
</dbReference>
<dbReference type="GO" id="GO:0005788">
    <property type="term" value="C:endoplasmic reticulum lumen"/>
    <property type="evidence" value="ECO:0007669"/>
    <property type="project" value="TreeGrafter"/>
</dbReference>
<dbReference type="Gene3D" id="3.40.30.10">
    <property type="entry name" value="Glutaredoxin"/>
    <property type="match status" value="1"/>
</dbReference>
<dbReference type="Proteomes" id="UP001162131">
    <property type="component" value="Unassembled WGS sequence"/>
</dbReference>
<reference evidence="3" key="1">
    <citation type="submission" date="2021-09" db="EMBL/GenBank/DDBJ databases">
        <authorList>
            <consortium name="AG Swart"/>
            <person name="Singh M."/>
            <person name="Singh A."/>
            <person name="Seah K."/>
            <person name="Emmerich C."/>
        </authorList>
    </citation>
    <scope>NUCLEOTIDE SEQUENCE</scope>
    <source>
        <strain evidence="3">ATCC30299</strain>
    </source>
</reference>
<dbReference type="Pfam" id="PF00085">
    <property type="entry name" value="Thioredoxin"/>
    <property type="match status" value="1"/>
</dbReference>
<keyword evidence="1" id="KW-1133">Transmembrane helix</keyword>
<dbReference type="PANTHER" id="PTHR45815">
    <property type="entry name" value="PROTEIN DISULFIDE-ISOMERASE A6"/>
    <property type="match status" value="1"/>
</dbReference>
<gene>
    <name evidence="3" type="ORF">BSTOLATCC_MIC15852</name>
</gene>
<comment type="caution">
    <text evidence="3">The sequence shown here is derived from an EMBL/GenBank/DDBJ whole genome shotgun (WGS) entry which is preliminary data.</text>
</comment>
<name>A0AAU9ITI6_9CILI</name>
<evidence type="ECO:0000259" key="2">
    <source>
        <dbReference type="Pfam" id="PF00085"/>
    </source>
</evidence>
<sequence length="206" mass="24025">MVIWLLIPALTLAFNFGNPKEKPSMEEALRIVSEIKDDVSTDITEKNFDELIRNSKDPWFVYFYHPESVKCTFYSPQWKFFSEEVKEKGYKLNTGKVNMEKNMRLVVRLEVQNYPAFLYFVDGQYYNYTGPNDDMTLPSVHLEKLYLQYDHKPIPFRAPKEKPILDKVKDFVLGNTVYVAIGGAVVLFVAVFGLLKAFRKNKPKTE</sequence>
<dbReference type="InterPro" id="IPR036249">
    <property type="entry name" value="Thioredoxin-like_sf"/>
</dbReference>
<keyword evidence="1" id="KW-0812">Transmembrane</keyword>
<accession>A0AAU9ITI6</accession>
<feature type="domain" description="Thioredoxin" evidence="2">
    <location>
        <begin position="42"/>
        <end position="135"/>
    </location>
</feature>
<organism evidence="3 4">
    <name type="scientific">Blepharisma stoltei</name>
    <dbReference type="NCBI Taxonomy" id="1481888"/>
    <lineage>
        <taxon>Eukaryota</taxon>
        <taxon>Sar</taxon>
        <taxon>Alveolata</taxon>
        <taxon>Ciliophora</taxon>
        <taxon>Postciliodesmatophora</taxon>
        <taxon>Heterotrichea</taxon>
        <taxon>Heterotrichida</taxon>
        <taxon>Blepharismidae</taxon>
        <taxon>Blepharisma</taxon>
    </lineage>
</organism>
<dbReference type="GO" id="GO:0015035">
    <property type="term" value="F:protein-disulfide reductase activity"/>
    <property type="evidence" value="ECO:0007669"/>
    <property type="project" value="TreeGrafter"/>
</dbReference>